<dbReference type="Pfam" id="PF16976">
    <property type="entry name" value="RcpC"/>
    <property type="match status" value="1"/>
</dbReference>
<dbReference type="OrthoDB" id="2037472at2"/>
<dbReference type="AlphaFoldDB" id="A0A1H2Y3C0"/>
<evidence type="ECO:0000256" key="1">
    <source>
        <dbReference type="SAM" id="MobiDB-lite"/>
    </source>
</evidence>
<sequence length="289" mass="30061">MNSRLMYALPAFALALVALVLAIAGFLRAPEPVAGAAVVTQPAEPELPPPPSYDYLVATTAMSPGDELEADNFQRVSSPSPIEGAVPADAVTFGEPVAAVMRAGDLLRQEQLEASSLVRSLLKPGTQAIAIPVNDVSGVGGLLKPGDEVNVYASFDRSDKNEPAALTVLRNVVVIAVKGVAYSGEGVSEDERRRNASVVLAVPDEHVAALLLASNEGDVRLAALAAPEMDADTSDSPAAVVVESNDPDPTYLKDLFPAPPPPPAAAPARPAGNRVQVFEGAEQRSVYVR</sequence>
<accession>A0A1H2Y3C0</accession>
<feature type="domain" description="Flp pilus assembly protein RcpC/CpaB" evidence="2">
    <location>
        <begin position="120"/>
        <end position="222"/>
    </location>
</feature>
<feature type="region of interest" description="Disordered" evidence="1">
    <location>
        <begin position="249"/>
        <end position="274"/>
    </location>
</feature>
<dbReference type="InterPro" id="IPR017592">
    <property type="entry name" value="Pilus_assmbl_Flp-typ_CpaB"/>
</dbReference>
<evidence type="ECO:0000313" key="4">
    <source>
        <dbReference type="Proteomes" id="UP000199675"/>
    </source>
</evidence>
<evidence type="ECO:0000313" key="3">
    <source>
        <dbReference type="EMBL" id="SDW99465.1"/>
    </source>
</evidence>
<proteinExistence type="predicted"/>
<dbReference type="InterPro" id="IPR031571">
    <property type="entry name" value="RcpC_dom"/>
</dbReference>
<keyword evidence="4" id="KW-1185">Reference proteome</keyword>
<dbReference type="Proteomes" id="UP000199675">
    <property type="component" value="Unassembled WGS sequence"/>
</dbReference>
<dbReference type="STRING" id="488533.SAMN04487960_105245"/>
<evidence type="ECO:0000259" key="2">
    <source>
        <dbReference type="Pfam" id="PF16976"/>
    </source>
</evidence>
<protein>
    <submittedName>
        <fullName evidence="3">Pilus assembly protein CpaB</fullName>
    </submittedName>
</protein>
<dbReference type="NCBIfam" id="TIGR03177">
    <property type="entry name" value="pilus_cpaB"/>
    <property type="match status" value="1"/>
</dbReference>
<organism evidence="3 4">
    <name type="scientific">Marinobacter mobilis</name>
    <dbReference type="NCBI Taxonomy" id="488533"/>
    <lineage>
        <taxon>Bacteria</taxon>
        <taxon>Pseudomonadati</taxon>
        <taxon>Pseudomonadota</taxon>
        <taxon>Gammaproteobacteria</taxon>
        <taxon>Pseudomonadales</taxon>
        <taxon>Marinobacteraceae</taxon>
        <taxon>Marinobacter</taxon>
    </lineage>
</organism>
<reference evidence="3 4" key="1">
    <citation type="submission" date="2016-10" db="EMBL/GenBank/DDBJ databases">
        <authorList>
            <person name="de Groot N.N."/>
        </authorList>
    </citation>
    <scope>NUCLEOTIDE SEQUENCE [LARGE SCALE GENOMIC DNA]</scope>
    <source>
        <strain evidence="3 4">CGMCC 1.7059</strain>
    </source>
</reference>
<dbReference type="EMBL" id="FNNE01000005">
    <property type="protein sequence ID" value="SDW99465.1"/>
    <property type="molecule type" value="Genomic_DNA"/>
</dbReference>
<name>A0A1H2Y3C0_9GAMM</name>
<dbReference type="RefSeq" id="WP_091813078.1">
    <property type="nucleotide sequence ID" value="NZ_FNNE01000005.1"/>
</dbReference>
<gene>
    <name evidence="3" type="ORF">SAMN04487960_105245</name>
</gene>